<dbReference type="EMBL" id="JAEHOE010000010">
    <property type="protein sequence ID" value="KAG2498484.1"/>
    <property type="molecule type" value="Genomic_DNA"/>
</dbReference>
<protein>
    <submittedName>
        <fullName evidence="2">Uncharacterized protein</fullName>
    </submittedName>
</protein>
<reference evidence="2" key="1">
    <citation type="journal article" date="2020" name="bioRxiv">
        <title>Comparative genomics of Chlamydomonas.</title>
        <authorList>
            <person name="Craig R.J."/>
            <person name="Hasan A.R."/>
            <person name="Ness R.W."/>
            <person name="Keightley P.D."/>
        </authorList>
    </citation>
    <scope>NUCLEOTIDE SEQUENCE</scope>
    <source>
        <strain evidence="2">CCAP 11/70</strain>
    </source>
</reference>
<feature type="compositionally biased region" description="Gly residues" evidence="1">
    <location>
        <begin position="149"/>
        <end position="160"/>
    </location>
</feature>
<accession>A0A835YIW5</accession>
<name>A0A835YIW5_9CHLO</name>
<evidence type="ECO:0000256" key="1">
    <source>
        <dbReference type="SAM" id="MobiDB-lite"/>
    </source>
</evidence>
<feature type="compositionally biased region" description="Low complexity" evidence="1">
    <location>
        <begin position="185"/>
        <end position="194"/>
    </location>
</feature>
<evidence type="ECO:0000313" key="3">
    <source>
        <dbReference type="Proteomes" id="UP000612055"/>
    </source>
</evidence>
<evidence type="ECO:0000313" key="2">
    <source>
        <dbReference type="EMBL" id="KAG2498484.1"/>
    </source>
</evidence>
<feature type="region of interest" description="Disordered" evidence="1">
    <location>
        <begin position="1"/>
        <end position="23"/>
    </location>
</feature>
<feature type="compositionally biased region" description="Low complexity" evidence="1">
    <location>
        <begin position="8"/>
        <end position="23"/>
    </location>
</feature>
<comment type="caution">
    <text evidence="2">The sequence shown here is derived from an EMBL/GenBank/DDBJ whole genome shotgun (WGS) entry which is preliminary data.</text>
</comment>
<sequence length="288" mass="27218">MRELLQQAASSAPPMGSASTPAAAAANANLGLAATLARSLLAASAPPPRPPPPGPAPPGSAPPEFPLDAAGPITTSKSGVLGGGGTGLAASGSLASAAQAPVGPAAPGLRPASASLFGGLPGGGALAAAMSALYDMSARIQRIEAHVLSGGGGGAPGQGGQPPSLSGPDHTVTRVGGDGAGGADGTVAGASGATLPSQAGPQQQERVGPEERLAAVAEQLAAALPALAGSVGRLETAAAAQAAATAQLSAAVAEVNRRLDVLSAEREAGPQRGMLMDCADSCVAEEGL</sequence>
<feature type="compositionally biased region" description="Polar residues" evidence="1">
    <location>
        <begin position="195"/>
        <end position="205"/>
    </location>
</feature>
<dbReference type="AlphaFoldDB" id="A0A835YIW5"/>
<gene>
    <name evidence="2" type="ORF">HYH03_003737</name>
</gene>
<proteinExistence type="predicted"/>
<feature type="region of interest" description="Disordered" evidence="1">
    <location>
        <begin position="149"/>
        <end position="206"/>
    </location>
</feature>
<feature type="region of interest" description="Disordered" evidence="1">
    <location>
        <begin position="41"/>
        <end position="79"/>
    </location>
</feature>
<keyword evidence="3" id="KW-1185">Reference proteome</keyword>
<feature type="compositionally biased region" description="Pro residues" evidence="1">
    <location>
        <begin position="45"/>
        <end position="65"/>
    </location>
</feature>
<dbReference type="Proteomes" id="UP000612055">
    <property type="component" value="Unassembled WGS sequence"/>
</dbReference>
<organism evidence="2 3">
    <name type="scientific">Edaphochlamys debaryana</name>
    <dbReference type="NCBI Taxonomy" id="47281"/>
    <lineage>
        <taxon>Eukaryota</taxon>
        <taxon>Viridiplantae</taxon>
        <taxon>Chlorophyta</taxon>
        <taxon>core chlorophytes</taxon>
        <taxon>Chlorophyceae</taxon>
        <taxon>CS clade</taxon>
        <taxon>Chlamydomonadales</taxon>
        <taxon>Chlamydomonadales incertae sedis</taxon>
        <taxon>Edaphochlamys</taxon>
    </lineage>
</organism>